<dbReference type="PANTHER" id="PTHR10642">
    <property type="entry name" value="RIBONUCLEASE H1"/>
    <property type="match status" value="1"/>
</dbReference>
<proteinExistence type="inferred from homology"/>
<evidence type="ECO:0000259" key="12">
    <source>
        <dbReference type="Pfam" id="PF00075"/>
    </source>
</evidence>
<evidence type="ECO:0000256" key="10">
    <source>
        <dbReference type="ARBA" id="ARBA00022801"/>
    </source>
</evidence>
<dbReference type="GO" id="GO:0003676">
    <property type="term" value="F:nucleic acid binding"/>
    <property type="evidence" value="ECO:0007669"/>
    <property type="project" value="InterPro"/>
</dbReference>
<comment type="function">
    <text evidence="3">Endonuclease that specifically degrades the RNA of RNA-DNA hybrids.</text>
</comment>
<dbReference type="Pfam" id="PF01693">
    <property type="entry name" value="Cauli_VI"/>
    <property type="match status" value="1"/>
</dbReference>
<keyword evidence="7" id="KW-0540">Nuclease</keyword>
<keyword evidence="10" id="KW-0378">Hydrolase</keyword>
<dbReference type="InterPro" id="IPR017290">
    <property type="entry name" value="RNase_H_bac"/>
</dbReference>
<protein>
    <recommendedName>
        <fullName evidence="6">Ribonuclease H</fullName>
        <ecNumber evidence="5">3.1.26.4</ecNumber>
    </recommendedName>
</protein>
<dbReference type="InterPro" id="IPR002156">
    <property type="entry name" value="RNaseH_domain"/>
</dbReference>
<evidence type="ECO:0000259" key="13">
    <source>
        <dbReference type="Pfam" id="PF01693"/>
    </source>
</evidence>
<dbReference type="PIRSF" id="PIRSF037839">
    <property type="entry name" value="Ribonuclease_H"/>
    <property type="match status" value="1"/>
</dbReference>
<dbReference type="InterPro" id="IPR009027">
    <property type="entry name" value="Ribosomal_bL9/RNase_H1_N"/>
</dbReference>
<sequence>MKYYVVKNGRIPGIYNTWTDCNSQINGFPKSIYKSFQNYQDALNYFSVNVDEKTIVHEKQPIRQIFSDDSYEVTRTIYVDGAYNKNTKPNSYGSVVNNQGLDMIIYNKNLLTDMLIENKDLPVGNRDVIICNFTGVSQQNNAAELMAMIAGLRIAINYINNGILVKHIASDSKLIIEYWSKYIKKETEELSDPKKVFYIKELILLRKRFESLGGSIVKVESDTNPADLGWHVVK</sequence>
<dbReference type="AlphaFoldDB" id="A0A6C0BET8"/>
<evidence type="ECO:0000256" key="6">
    <source>
        <dbReference type="ARBA" id="ARBA00017721"/>
    </source>
</evidence>
<feature type="domain" description="RNase H type-1" evidence="12">
    <location>
        <begin position="76"/>
        <end position="191"/>
    </location>
</feature>
<organism evidence="14">
    <name type="scientific">viral metagenome</name>
    <dbReference type="NCBI Taxonomy" id="1070528"/>
    <lineage>
        <taxon>unclassified sequences</taxon>
        <taxon>metagenomes</taxon>
        <taxon>organismal metagenomes</taxon>
    </lineage>
</organism>
<evidence type="ECO:0000256" key="2">
    <source>
        <dbReference type="ARBA" id="ARBA00001946"/>
    </source>
</evidence>
<dbReference type="EC" id="3.1.26.4" evidence="5"/>
<dbReference type="GO" id="GO:0043137">
    <property type="term" value="P:DNA replication, removal of RNA primer"/>
    <property type="evidence" value="ECO:0007669"/>
    <property type="project" value="TreeGrafter"/>
</dbReference>
<evidence type="ECO:0000256" key="1">
    <source>
        <dbReference type="ARBA" id="ARBA00000077"/>
    </source>
</evidence>
<evidence type="ECO:0000256" key="4">
    <source>
        <dbReference type="ARBA" id="ARBA00005300"/>
    </source>
</evidence>
<evidence type="ECO:0000256" key="5">
    <source>
        <dbReference type="ARBA" id="ARBA00012180"/>
    </source>
</evidence>
<keyword evidence="9" id="KW-0255">Endonuclease</keyword>
<dbReference type="EMBL" id="MN739121">
    <property type="protein sequence ID" value="QHS89918.1"/>
    <property type="molecule type" value="Genomic_DNA"/>
</dbReference>
<dbReference type="Pfam" id="PF00075">
    <property type="entry name" value="RNase_H"/>
    <property type="match status" value="1"/>
</dbReference>
<evidence type="ECO:0000313" key="14">
    <source>
        <dbReference type="EMBL" id="QHS89918.1"/>
    </source>
</evidence>
<dbReference type="SUPFAM" id="SSF55658">
    <property type="entry name" value="L9 N-domain-like"/>
    <property type="match status" value="1"/>
</dbReference>
<evidence type="ECO:0000256" key="8">
    <source>
        <dbReference type="ARBA" id="ARBA00022723"/>
    </source>
</evidence>
<evidence type="ECO:0000256" key="3">
    <source>
        <dbReference type="ARBA" id="ARBA00004065"/>
    </source>
</evidence>
<dbReference type="FunFam" id="3.40.970.10:FF:000002">
    <property type="entry name" value="Ribonuclease H"/>
    <property type="match status" value="1"/>
</dbReference>
<dbReference type="Gene3D" id="3.40.970.10">
    <property type="entry name" value="Ribonuclease H1, N-terminal domain"/>
    <property type="match status" value="1"/>
</dbReference>
<keyword evidence="11" id="KW-0460">Magnesium</keyword>
<dbReference type="InterPro" id="IPR011320">
    <property type="entry name" value="RNase_H1_N"/>
</dbReference>
<dbReference type="InterPro" id="IPR012337">
    <property type="entry name" value="RNaseH-like_sf"/>
</dbReference>
<evidence type="ECO:0000256" key="11">
    <source>
        <dbReference type="ARBA" id="ARBA00022842"/>
    </source>
</evidence>
<keyword evidence="8" id="KW-0479">Metal-binding</keyword>
<dbReference type="Gene3D" id="3.30.420.10">
    <property type="entry name" value="Ribonuclease H-like superfamily/Ribonuclease H"/>
    <property type="match status" value="1"/>
</dbReference>
<dbReference type="PANTHER" id="PTHR10642:SF26">
    <property type="entry name" value="RIBONUCLEASE H1"/>
    <property type="match status" value="1"/>
</dbReference>
<dbReference type="InterPro" id="IPR036397">
    <property type="entry name" value="RNaseH_sf"/>
</dbReference>
<dbReference type="InterPro" id="IPR050092">
    <property type="entry name" value="RNase_H"/>
</dbReference>
<feature type="domain" description="Ribonuclease H1 N-terminal" evidence="13">
    <location>
        <begin position="2"/>
        <end position="45"/>
    </location>
</feature>
<evidence type="ECO:0000256" key="7">
    <source>
        <dbReference type="ARBA" id="ARBA00022722"/>
    </source>
</evidence>
<accession>A0A6C0BET8</accession>
<dbReference type="InterPro" id="IPR037056">
    <property type="entry name" value="RNase_H1_N_sf"/>
</dbReference>
<dbReference type="SUPFAM" id="SSF53098">
    <property type="entry name" value="Ribonuclease H-like"/>
    <property type="match status" value="1"/>
</dbReference>
<reference evidence="14" key="1">
    <citation type="journal article" date="2020" name="Nature">
        <title>Giant virus diversity and host interactions through global metagenomics.</title>
        <authorList>
            <person name="Schulz F."/>
            <person name="Roux S."/>
            <person name="Paez-Espino D."/>
            <person name="Jungbluth S."/>
            <person name="Walsh D.A."/>
            <person name="Denef V.J."/>
            <person name="McMahon K.D."/>
            <person name="Konstantinidis K.T."/>
            <person name="Eloe-Fadrosh E.A."/>
            <person name="Kyrpides N.C."/>
            <person name="Woyke T."/>
        </authorList>
    </citation>
    <scope>NUCLEOTIDE SEQUENCE</scope>
    <source>
        <strain evidence="14">GVMAG-M-3300010160-4</strain>
    </source>
</reference>
<name>A0A6C0BET8_9ZZZZ</name>
<comment type="cofactor">
    <cofactor evidence="2">
        <name>Mg(2+)</name>
        <dbReference type="ChEBI" id="CHEBI:18420"/>
    </cofactor>
</comment>
<evidence type="ECO:0000256" key="9">
    <source>
        <dbReference type="ARBA" id="ARBA00022759"/>
    </source>
</evidence>
<dbReference type="GO" id="GO:0046872">
    <property type="term" value="F:metal ion binding"/>
    <property type="evidence" value="ECO:0007669"/>
    <property type="project" value="UniProtKB-KW"/>
</dbReference>
<comment type="catalytic activity">
    <reaction evidence="1">
        <text>Endonucleolytic cleavage to 5'-phosphomonoester.</text>
        <dbReference type="EC" id="3.1.26.4"/>
    </reaction>
</comment>
<comment type="similarity">
    <text evidence="4">Belongs to the RNase H family.</text>
</comment>
<dbReference type="GO" id="GO:0004523">
    <property type="term" value="F:RNA-DNA hybrid ribonuclease activity"/>
    <property type="evidence" value="ECO:0007669"/>
    <property type="project" value="UniProtKB-EC"/>
</dbReference>